<name>A0A0G3FYK6_9GAMM</name>
<dbReference type="InterPro" id="IPR011701">
    <property type="entry name" value="MFS"/>
</dbReference>
<proteinExistence type="predicted"/>
<feature type="transmembrane region" description="Helical" evidence="5">
    <location>
        <begin position="48"/>
        <end position="70"/>
    </location>
</feature>
<feature type="transmembrane region" description="Helical" evidence="5">
    <location>
        <begin position="135"/>
        <end position="154"/>
    </location>
</feature>
<dbReference type="STRING" id="106634.TVD_01095"/>
<feature type="transmembrane region" description="Helical" evidence="5">
    <location>
        <begin position="369"/>
        <end position="389"/>
    </location>
</feature>
<dbReference type="Proteomes" id="UP000064201">
    <property type="component" value="Chromosome"/>
</dbReference>
<feature type="transmembrane region" description="Helical" evidence="5">
    <location>
        <begin position="305"/>
        <end position="329"/>
    </location>
</feature>
<dbReference type="InterPro" id="IPR036259">
    <property type="entry name" value="MFS_trans_sf"/>
</dbReference>
<dbReference type="GO" id="GO:0022857">
    <property type="term" value="F:transmembrane transporter activity"/>
    <property type="evidence" value="ECO:0007669"/>
    <property type="project" value="InterPro"/>
</dbReference>
<keyword evidence="8" id="KW-1185">Reference proteome</keyword>
<dbReference type="GO" id="GO:0016020">
    <property type="term" value="C:membrane"/>
    <property type="evidence" value="ECO:0007669"/>
    <property type="project" value="UniProtKB-SubCell"/>
</dbReference>
<feature type="transmembrane region" description="Helical" evidence="5">
    <location>
        <begin position="216"/>
        <end position="235"/>
    </location>
</feature>
<evidence type="ECO:0000256" key="3">
    <source>
        <dbReference type="ARBA" id="ARBA00022989"/>
    </source>
</evidence>
<keyword evidence="4 5" id="KW-0472">Membrane</keyword>
<dbReference type="InterPro" id="IPR005828">
    <property type="entry name" value="MFS_sugar_transport-like"/>
</dbReference>
<dbReference type="RefSeq" id="WP_018951830.1">
    <property type="nucleotide sequence ID" value="NZ_CP011367.1"/>
</dbReference>
<evidence type="ECO:0000259" key="6">
    <source>
        <dbReference type="PROSITE" id="PS50850"/>
    </source>
</evidence>
<feature type="transmembrane region" description="Helical" evidence="5">
    <location>
        <begin position="281"/>
        <end position="299"/>
    </location>
</feature>
<feature type="transmembrane region" description="Helical" evidence="5">
    <location>
        <begin position="77"/>
        <end position="96"/>
    </location>
</feature>
<dbReference type="InterPro" id="IPR020846">
    <property type="entry name" value="MFS_dom"/>
</dbReference>
<protein>
    <submittedName>
        <fullName evidence="7">MFS transporter</fullName>
    </submittedName>
</protein>
<keyword evidence="3 5" id="KW-1133">Transmembrane helix</keyword>
<dbReference type="SUPFAM" id="SSF103473">
    <property type="entry name" value="MFS general substrate transporter"/>
    <property type="match status" value="1"/>
</dbReference>
<accession>A0A0G3FYK6</accession>
<dbReference type="AlphaFoldDB" id="A0A0G3FYK6"/>
<dbReference type="PANTHER" id="PTHR23534:SF1">
    <property type="entry name" value="MAJOR FACILITATOR SUPERFAMILY PROTEIN"/>
    <property type="match status" value="1"/>
</dbReference>
<feature type="transmembrane region" description="Helical" evidence="5">
    <location>
        <begin position="102"/>
        <end position="123"/>
    </location>
</feature>
<sequence>MPGQTTPRERANVLILALGQALFLIAAVTVMTLSGVVGERLASDPSLATLPVAAMMIGTLVITLPASLFMKRFGRRTGFLLGAGVGGFGGAAIAAVGVFAEAFWIFVLGNLLLGAYQAFAMYYRFAAADVASDAFRPRAISLVMAGGVAAAFLGPWNAHHAQALLPQTPEAGPYLLLGALALLAMLLLAWLRVPAPPAAERAISRPLREIMPRGRFVVALTTAALGYAVMILLMTATPLAMRQAGFDMGQVALVMQWHVLGMFAPSFVTGHLITRFGLTRVLAMGNALVLFSVAIAAHGETLAHFWLALFLLGVGWNFLFIGGSTLLTTTHTAGEKGKVQGVNDLTVFTLVAAGSLLAGALLRPLGWDGLNLAMLPVIAVLTVAILWLWRDDAHAPERA</sequence>
<evidence type="ECO:0000256" key="1">
    <source>
        <dbReference type="ARBA" id="ARBA00004370"/>
    </source>
</evidence>
<dbReference type="PANTHER" id="PTHR23534">
    <property type="entry name" value="MFS PERMEASE"/>
    <property type="match status" value="1"/>
</dbReference>
<evidence type="ECO:0000256" key="2">
    <source>
        <dbReference type="ARBA" id="ARBA00022692"/>
    </source>
</evidence>
<comment type="subcellular location">
    <subcellularLocation>
        <location evidence="1">Membrane</location>
    </subcellularLocation>
</comment>
<feature type="transmembrane region" description="Helical" evidence="5">
    <location>
        <begin position="174"/>
        <end position="195"/>
    </location>
</feature>
<evidence type="ECO:0000313" key="7">
    <source>
        <dbReference type="EMBL" id="AKJ94048.1"/>
    </source>
</evidence>
<feature type="transmembrane region" description="Helical" evidence="5">
    <location>
        <begin position="255"/>
        <end position="274"/>
    </location>
</feature>
<dbReference type="Gene3D" id="1.20.1250.20">
    <property type="entry name" value="MFS general substrate transporter like domains"/>
    <property type="match status" value="1"/>
</dbReference>
<feature type="transmembrane region" description="Helical" evidence="5">
    <location>
        <begin position="341"/>
        <end position="363"/>
    </location>
</feature>
<gene>
    <name evidence="7" type="ORF">TVD_01095</name>
</gene>
<dbReference type="Pfam" id="PF07690">
    <property type="entry name" value="MFS_1"/>
    <property type="match status" value="1"/>
</dbReference>
<reference evidence="7 8" key="1">
    <citation type="submission" date="2015-04" db="EMBL/GenBank/DDBJ databases">
        <title>Complete Sequence for the Genome of the Thioalkalivibrio versutus D301.</title>
        <authorList>
            <person name="Mu T."/>
            <person name="Zhou J."/>
            <person name="Xu X."/>
        </authorList>
    </citation>
    <scope>NUCLEOTIDE SEQUENCE [LARGE SCALE GENOMIC DNA]</scope>
    <source>
        <strain evidence="7 8">D301</strain>
    </source>
</reference>
<dbReference type="PROSITE" id="PS50850">
    <property type="entry name" value="MFS"/>
    <property type="match status" value="1"/>
</dbReference>
<feature type="transmembrane region" description="Helical" evidence="5">
    <location>
        <begin position="12"/>
        <end position="36"/>
    </location>
</feature>
<dbReference type="KEGG" id="tvr:TVD_01095"/>
<dbReference type="OrthoDB" id="8558006at2"/>
<evidence type="ECO:0000313" key="8">
    <source>
        <dbReference type="Proteomes" id="UP000064201"/>
    </source>
</evidence>
<dbReference type="PATRIC" id="fig|106634.4.peg.225"/>
<evidence type="ECO:0000256" key="4">
    <source>
        <dbReference type="ARBA" id="ARBA00023136"/>
    </source>
</evidence>
<dbReference type="Pfam" id="PF00083">
    <property type="entry name" value="Sugar_tr"/>
    <property type="match status" value="1"/>
</dbReference>
<feature type="domain" description="Major facilitator superfamily (MFS) profile" evidence="6">
    <location>
        <begin position="214"/>
        <end position="399"/>
    </location>
</feature>
<keyword evidence="2 5" id="KW-0812">Transmembrane</keyword>
<organism evidence="7 8">
    <name type="scientific">Thioalkalivibrio versutus</name>
    <dbReference type="NCBI Taxonomy" id="106634"/>
    <lineage>
        <taxon>Bacteria</taxon>
        <taxon>Pseudomonadati</taxon>
        <taxon>Pseudomonadota</taxon>
        <taxon>Gammaproteobacteria</taxon>
        <taxon>Chromatiales</taxon>
        <taxon>Ectothiorhodospiraceae</taxon>
        <taxon>Thioalkalivibrio</taxon>
    </lineage>
</organism>
<evidence type="ECO:0000256" key="5">
    <source>
        <dbReference type="SAM" id="Phobius"/>
    </source>
</evidence>
<dbReference type="EMBL" id="CP011367">
    <property type="protein sequence ID" value="AKJ94048.1"/>
    <property type="molecule type" value="Genomic_DNA"/>
</dbReference>